<dbReference type="RefSeq" id="WP_387700507.1">
    <property type="nucleotide sequence ID" value="NZ_JBIAMX010000007.1"/>
</dbReference>
<proteinExistence type="predicted"/>
<evidence type="ECO:0000256" key="1">
    <source>
        <dbReference type="SAM" id="MobiDB-lite"/>
    </source>
</evidence>
<name>A0ABW6PN77_9NOCA</name>
<feature type="region of interest" description="Disordered" evidence="1">
    <location>
        <begin position="11"/>
        <end position="31"/>
    </location>
</feature>
<reference evidence="2 3" key="1">
    <citation type="submission" date="2024-10" db="EMBL/GenBank/DDBJ databases">
        <title>The Natural Products Discovery Center: Release of the First 8490 Sequenced Strains for Exploring Actinobacteria Biosynthetic Diversity.</title>
        <authorList>
            <person name="Kalkreuter E."/>
            <person name="Kautsar S.A."/>
            <person name="Yang D."/>
            <person name="Bader C.D."/>
            <person name="Teijaro C.N."/>
            <person name="Fluegel L."/>
            <person name="Davis C.M."/>
            <person name="Simpson J.R."/>
            <person name="Lauterbach L."/>
            <person name="Steele A.D."/>
            <person name="Gui C."/>
            <person name="Meng S."/>
            <person name="Li G."/>
            <person name="Viehrig K."/>
            <person name="Ye F."/>
            <person name="Su P."/>
            <person name="Kiefer A.F."/>
            <person name="Nichols A."/>
            <person name="Cepeda A.J."/>
            <person name="Yan W."/>
            <person name="Fan B."/>
            <person name="Jiang Y."/>
            <person name="Adhikari A."/>
            <person name="Zheng C.-J."/>
            <person name="Schuster L."/>
            <person name="Cowan T.M."/>
            <person name="Smanski M.J."/>
            <person name="Chevrette M.G."/>
            <person name="De Carvalho L.P.S."/>
            <person name="Shen B."/>
        </authorList>
    </citation>
    <scope>NUCLEOTIDE SEQUENCE [LARGE SCALE GENOMIC DNA]</scope>
    <source>
        <strain evidence="2 3">NPDC004045</strain>
    </source>
</reference>
<evidence type="ECO:0008006" key="4">
    <source>
        <dbReference type="Google" id="ProtNLM"/>
    </source>
</evidence>
<accession>A0ABW6PN77</accession>
<evidence type="ECO:0000313" key="2">
    <source>
        <dbReference type="EMBL" id="MFF0543859.1"/>
    </source>
</evidence>
<keyword evidence="3" id="KW-1185">Reference proteome</keyword>
<dbReference type="InterPro" id="IPR038332">
    <property type="entry name" value="PPE_sf"/>
</dbReference>
<dbReference type="InterPro" id="IPR036689">
    <property type="entry name" value="ESAT-6-like_sf"/>
</dbReference>
<organism evidence="2 3">
    <name type="scientific">Nocardia thailandica</name>
    <dbReference type="NCBI Taxonomy" id="257275"/>
    <lineage>
        <taxon>Bacteria</taxon>
        <taxon>Bacillati</taxon>
        <taxon>Actinomycetota</taxon>
        <taxon>Actinomycetes</taxon>
        <taxon>Mycobacteriales</taxon>
        <taxon>Nocardiaceae</taxon>
        <taxon>Nocardia</taxon>
    </lineage>
</organism>
<dbReference type="Gene3D" id="1.20.1260.20">
    <property type="entry name" value="PPE superfamily"/>
    <property type="match status" value="1"/>
</dbReference>
<dbReference type="EMBL" id="JBIAMX010000007">
    <property type="protein sequence ID" value="MFF0543859.1"/>
    <property type="molecule type" value="Genomic_DNA"/>
</dbReference>
<dbReference type="Proteomes" id="UP001601444">
    <property type="component" value="Unassembled WGS sequence"/>
</dbReference>
<evidence type="ECO:0000313" key="3">
    <source>
        <dbReference type="Proteomes" id="UP001601444"/>
    </source>
</evidence>
<comment type="caution">
    <text evidence="2">The sequence shown here is derived from an EMBL/GenBank/DDBJ whole genome shotgun (WGS) entry which is preliminary data.</text>
</comment>
<gene>
    <name evidence="2" type="ORF">ACFYTF_13590</name>
</gene>
<protein>
    <recommendedName>
        <fullName evidence="4">ESX-1 secretion-associated protein EspA/EspE-like domain-containing protein</fullName>
    </recommendedName>
</protein>
<sequence length="329" mass="34498">MADGPNAVGRFLNESMPPLPGTIDTFDDAEAPRNDLLRGPVNYRDNYYQEDIPVLKGVGLPGVDEKGDADAGYMKGVLIGDVWENGYGLVKTMGSGSTMDKVDAIAKAGGTGKDVFDAASTVFKLASGTTTTLGKFDPFNLLGSQLMSWMLEHVEPLRKTLESVSGSPDMVQAYSDSWTAIAEHLTATAAAWAKALDTGIGEWTGATADAYRTRATELTGKIAEKAAIAQALSDCNAGMKKVVEAVKAIITEILCNLAGMLAEITALLIVSGGTASPALIARALLDISLATASVGKLVYQLVDAIVSLKAALQNIVRIIRGVTEVETAK</sequence>
<dbReference type="SUPFAM" id="SSF140453">
    <property type="entry name" value="EsxAB dimer-like"/>
    <property type="match status" value="1"/>
</dbReference>